<comment type="caution">
    <text evidence="2">The sequence shown here is derived from an EMBL/GenBank/DDBJ whole genome shotgun (WGS) entry which is preliminary data.</text>
</comment>
<accession>A0A5C5YLH8</accession>
<sequence>MAPSCVLIFTTRQSVRRDARNRHPARRRKTAAKRLPFQCRIAQVQAVNQPLITPFPFDPAGGFNLPTAPDLRLTGIEFVLFAPNAQLIQTFAFHATLMSILFTVVMISSESFRIPVAFRKEKGKGGIFRTFLFFALPRLRA</sequence>
<evidence type="ECO:0000313" key="3">
    <source>
        <dbReference type="Proteomes" id="UP000315010"/>
    </source>
</evidence>
<keyword evidence="1" id="KW-1133">Transmembrane helix</keyword>
<dbReference type="EMBL" id="SJPJ01000003">
    <property type="protein sequence ID" value="TWT75803.1"/>
    <property type="molecule type" value="Genomic_DNA"/>
</dbReference>
<keyword evidence="1" id="KW-0472">Membrane</keyword>
<proteinExistence type="predicted"/>
<feature type="transmembrane region" description="Helical" evidence="1">
    <location>
        <begin position="91"/>
        <end position="112"/>
    </location>
</feature>
<reference evidence="2 3" key="1">
    <citation type="submission" date="2019-02" db="EMBL/GenBank/DDBJ databases">
        <title>Deep-cultivation of Planctomycetes and their phenomic and genomic characterization uncovers novel biology.</title>
        <authorList>
            <person name="Wiegand S."/>
            <person name="Jogler M."/>
            <person name="Boedeker C."/>
            <person name="Pinto D."/>
            <person name="Vollmers J."/>
            <person name="Rivas-Marin E."/>
            <person name="Kohn T."/>
            <person name="Peeters S.H."/>
            <person name="Heuer A."/>
            <person name="Rast P."/>
            <person name="Oberbeckmann S."/>
            <person name="Bunk B."/>
            <person name="Jeske O."/>
            <person name="Meyerdierks A."/>
            <person name="Storesund J.E."/>
            <person name="Kallscheuer N."/>
            <person name="Luecker S."/>
            <person name="Lage O.M."/>
            <person name="Pohl T."/>
            <person name="Merkel B.J."/>
            <person name="Hornburger P."/>
            <person name="Mueller R.-W."/>
            <person name="Bruemmer F."/>
            <person name="Labrenz M."/>
            <person name="Spormann A.M."/>
            <person name="Op Den Camp H."/>
            <person name="Overmann J."/>
            <person name="Amann R."/>
            <person name="Jetten M.S.M."/>
            <person name="Mascher T."/>
            <person name="Medema M.H."/>
            <person name="Devos D.P."/>
            <person name="Kaster A.-K."/>
            <person name="Ovreas L."/>
            <person name="Rohde M."/>
            <person name="Galperin M.Y."/>
            <person name="Jogler C."/>
        </authorList>
    </citation>
    <scope>NUCLEOTIDE SEQUENCE [LARGE SCALE GENOMIC DNA]</scope>
    <source>
        <strain evidence="2 3">CA13</strain>
    </source>
</reference>
<dbReference type="Proteomes" id="UP000315010">
    <property type="component" value="Unassembled WGS sequence"/>
</dbReference>
<keyword evidence="1" id="KW-0812">Transmembrane</keyword>
<protein>
    <submittedName>
        <fullName evidence="2">Uncharacterized protein</fullName>
    </submittedName>
</protein>
<name>A0A5C5YLH8_9BACT</name>
<evidence type="ECO:0000256" key="1">
    <source>
        <dbReference type="SAM" id="Phobius"/>
    </source>
</evidence>
<gene>
    <name evidence="2" type="ORF">CA13_73770</name>
</gene>
<dbReference type="AlphaFoldDB" id="A0A5C5YLH8"/>
<evidence type="ECO:0000313" key="2">
    <source>
        <dbReference type="EMBL" id="TWT75803.1"/>
    </source>
</evidence>
<organism evidence="2 3">
    <name type="scientific">Novipirellula herctigrandis</name>
    <dbReference type="NCBI Taxonomy" id="2527986"/>
    <lineage>
        <taxon>Bacteria</taxon>
        <taxon>Pseudomonadati</taxon>
        <taxon>Planctomycetota</taxon>
        <taxon>Planctomycetia</taxon>
        <taxon>Pirellulales</taxon>
        <taxon>Pirellulaceae</taxon>
        <taxon>Novipirellula</taxon>
    </lineage>
</organism>
<keyword evidence="3" id="KW-1185">Reference proteome</keyword>